<comment type="caution">
    <text evidence="2">The sequence shown here is derived from an EMBL/GenBank/DDBJ whole genome shotgun (WGS) entry which is preliminary data.</text>
</comment>
<protein>
    <submittedName>
        <fullName evidence="2">Uncharacterized protein</fullName>
    </submittedName>
</protein>
<name>A0ABS3HVC3_9ENTE</name>
<keyword evidence="1" id="KW-0175">Coiled coil</keyword>
<proteinExistence type="predicted"/>
<evidence type="ECO:0000313" key="3">
    <source>
        <dbReference type="Proteomes" id="UP000664857"/>
    </source>
</evidence>
<evidence type="ECO:0000256" key="1">
    <source>
        <dbReference type="SAM" id="Coils"/>
    </source>
</evidence>
<gene>
    <name evidence="2" type="ORF">DOK76_11560</name>
</gene>
<organism evidence="2 3">
    <name type="scientific">Candidatus Vagococcus giribetii</name>
    <dbReference type="NCBI Taxonomy" id="2230876"/>
    <lineage>
        <taxon>Bacteria</taxon>
        <taxon>Bacillati</taxon>
        <taxon>Bacillota</taxon>
        <taxon>Bacilli</taxon>
        <taxon>Lactobacillales</taxon>
        <taxon>Enterococcaceae</taxon>
        <taxon>Vagococcus</taxon>
    </lineage>
</organism>
<evidence type="ECO:0000313" key="2">
    <source>
        <dbReference type="EMBL" id="MBO0477712.1"/>
    </source>
</evidence>
<dbReference type="RefSeq" id="WP_206967931.1">
    <property type="nucleotide sequence ID" value="NZ_JAFLVX010000032.1"/>
</dbReference>
<dbReference type="Proteomes" id="UP000664857">
    <property type="component" value="Unassembled WGS sequence"/>
</dbReference>
<feature type="coiled-coil region" evidence="1">
    <location>
        <begin position="1"/>
        <end position="44"/>
    </location>
</feature>
<reference evidence="2 3" key="1">
    <citation type="submission" date="2021-03" db="EMBL/GenBank/DDBJ databases">
        <title>Enterococcal diversity collection.</title>
        <authorList>
            <person name="Gilmore M.S."/>
            <person name="Schwartzman J."/>
            <person name="Van Tyne D."/>
            <person name="Martin M."/>
            <person name="Earl A.M."/>
            <person name="Manson A.L."/>
            <person name="Straub T."/>
            <person name="Salamzade R."/>
            <person name="Saavedra J."/>
            <person name="Lebreton F."/>
            <person name="Prichula J."/>
            <person name="Schaufler K."/>
            <person name="Gaca A."/>
            <person name="Sgardioli B."/>
            <person name="Wagenaar J."/>
            <person name="Strong T."/>
        </authorList>
    </citation>
    <scope>NUCLEOTIDE SEQUENCE [LARGE SCALE GENOMIC DNA]</scope>
    <source>
        <strain evidence="2 3">DIV0080</strain>
    </source>
</reference>
<keyword evidence="3" id="KW-1185">Reference proteome</keyword>
<accession>A0ABS3HVC3</accession>
<sequence>MDWLLKEVKEAEESGQSYEEKAFFQELENIIKEQIKRIEQAEGELDGTLWSPKKW</sequence>
<dbReference type="EMBL" id="JAFLVX010000032">
    <property type="protein sequence ID" value="MBO0477712.1"/>
    <property type="molecule type" value="Genomic_DNA"/>
</dbReference>